<name>A0A212QMW4_9PROT</name>
<evidence type="ECO:0000313" key="8">
    <source>
        <dbReference type="Proteomes" id="UP000197065"/>
    </source>
</evidence>
<keyword evidence="5" id="KW-0460">Magnesium</keyword>
<dbReference type="EMBL" id="FYEH01000002">
    <property type="protein sequence ID" value="SNB60685.1"/>
    <property type="molecule type" value="Genomic_DNA"/>
</dbReference>
<evidence type="ECO:0000256" key="1">
    <source>
        <dbReference type="ARBA" id="ARBA00022598"/>
    </source>
</evidence>
<dbReference type="Gene3D" id="3.30.1490.330">
    <property type="match status" value="1"/>
</dbReference>
<dbReference type="SUPFAM" id="SSF56059">
    <property type="entry name" value="Glutathione synthetase ATP-binding domain-like"/>
    <property type="match status" value="1"/>
</dbReference>
<reference evidence="7 8" key="1">
    <citation type="submission" date="2017-06" db="EMBL/GenBank/DDBJ databases">
        <authorList>
            <person name="Kim H.J."/>
            <person name="Triplett B.A."/>
        </authorList>
    </citation>
    <scope>NUCLEOTIDE SEQUENCE [LARGE SCALE GENOMIC DNA]</scope>
    <source>
        <strain evidence="7 8">B29T1</strain>
    </source>
</reference>
<dbReference type="GO" id="GO:0005524">
    <property type="term" value="F:ATP binding"/>
    <property type="evidence" value="ECO:0007669"/>
    <property type="project" value="UniProtKB-KW"/>
</dbReference>
<keyword evidence="4" id="KW-0067">ATP-binding</keyword>
<keyword evidence="1" id="KW-0436">Ligase</keyword>
<dbReference type="AlphaFoldDB" id="A0A212QMW4"/>
<evidence type="ECO:0000313" key="7">
    <source>
        <dbReference type="EMBL" id="SNB60685.1"/>
    </source>
</evidence>
<dbReference type="Proteomes" id="UP000197065">
    <property type="component" value="Unassembled WGS sequence"/>
</dbReference>
<dbReference type="InterPro" id="IPR016185">
    <property type="entry name" value="PreATP-grasp_dom_sf"/>
</dbReference>
<evidence type="ECO:0000256" key="2">
    <source>
        <dbReference type="ARBA" id="ARBA00022723"/>
    </source>
</evidence>
<evidence type="ECO:0000259" key="6">
    <source>
        <dbReference type="Pfam" id="PF03738"/>
    </source>
</evidence>
<keyword evidence="3" id="KW-0547">Nucleotide-binding</keyword>
<keyword evidence="8" id="KW-1185">Reference proteome</keyword>
<evidence type="ECO:0000256" key="5">
    <source>
        <dbReference type="ARBA" id="ARBA00022842"/>
    </source>
</evidence>
<dbReference type="GO" id="GO:0046872">
    <property type="term" value="F:metal ion binding"/>
    <property type="evidence" value="ECO:0007669"/>
    <property type="project" value="UniProtKB-KW"/>
</dbReference>
<organism evidence="7 8">
    <name type="scientific">Arboricoccus pini</name>
    <dbReference type="NCBI Taxonomy" id="1963835"/>
    <lineage>
        <taxon>Bacteria</taxon>
        <taxon>Pseudomonadati</taxon>
        <taxon>Pseudomonadota</taxon>
        <taxon>Alphaproteobacteria</taxon>
        <taxon>Geminicoccales</taxon>
        <taxon>Geminicoccaceae</taxon>
        <taxon>Arboricoccus</taxon>
    </lineage>
</organism>
<protein>
    <submittedName>
        <fullName evidence="7">Glutathionylspermidine synthase</fullName>
    </submittedName>
</protein>
<accession>A0A212QMW4</accession>
<dbReference type="SUPFAM" id="SSF52440">
    <property type="entry name" value="PreATP-grasp domain"/>
    <property type="match status" value="1"/>
</dbReference>
<dbReference type="InterPro" id="IPR005494">
    <property type="entry name" value="GSPS_pre-ATP-grasp-like_dom"/>
</dbReference>
<feature type="domain" description="Glutathionylspermidine synthase pre-ATP-grasp-like" evidence="6">
    <location>
        <begin position="7"/>
        <end position="382"/>
    </location>
</feature>
<dbReference type="Pfam" id="PF03738">
    <property type="entry name" value="GSP_synth"/>
    <property type="match status" value="1"/>
</dbReference>
<proteinExistence type="predicted"/>
<gene>
    <name evidence="7" type="ORF">SAMN07250955_10223</name>
</gene>
<dbReference type="GO" id="GO:0016874">
    <property type="term" value="F:ligase activity"/>
    <property type="evidence" value="ECO:0007669"/>
    <property type="project" value="UniProtKB-KW"/>
</dbReference>
<sequence length="384" mass="43874">MTERPWWKTQAEQLGFVFHTMYGQPYWDETACWQFGLREIEEGIDQPAAELHGMCLSLVDRVVEDERLLRRLAIPERFFDLIRRSWRDREPALYGRFDLAYDGRGPAKLLEYNADTPTSLYETAFFQWLWLEEAIQAGQVPADADQFNRVQECLIEGLASLGVPPGWPMHFAAAAGSAEDRGTVRYLEDCALQAGLIPRYLDIEQIGIDTQGQFTGLEGEAITHLFKLYPWEWLLREDYAAHLDGADTRFTEPPWKAILSNKGILPLLWEMFEGHPNLLPAYFEDEAQGRAMLDARYVRKPLLSREGANVTILDLDQEEETAEGPYGAEGHVLQLYARLPEVEGNHMVVGAWIVNGEACGMGLREDKSRITRDLSRFVPHIILE</sequence>
<evidence type="ECO:0000256" key="4">
    <source>
        <dbReference type="ARBA" id="ARBA00022840"/>
    </source>
</evidence>
<keyword evidence="2" id="KW-0479">Metal-binding</keyword>
<evidence type="ECO:0000256" key="3">
    <source>
        <dbReference type="ARBA" id="ARBA00022741"/>
    </source>
</evidence>